<organism evidence="1 2">
    <name type="scientific">Alkalimonas delamerensis</name>
    <dbReference type="NCBI Taxonomy" id="265981"/>
    <lineage>
        <taxon>Bacteria</taxon>
        <taxon>Pseudomonadati</taxon>
        <taxon>Pseudomonadota</taxon>
        <taxon>Gammaproteobacteria</taxon>
        <taxon>Alkalimonas</taxon>
    </lineage>
</organism>
<dbReference type="RefSeq" id="WP_305944981.1">
    <property type="nucleotide sequence ID" value="NZ_JAUZVY010000002.1"/>
</dbReference>
<protein>
    <recommendedName>
        <fullName evidence="3">SIR2-like domain-containing protein</fullName>
    </recommendedName>
</protein>
<reference evidence="1 2" key="1">
    <citation type="submission" date="2023-08" db="EMBL/GenBank/DDBJ databases">
        <authorList>
            <person name="Joshi A."/>
            <person name="Thite S."/>
        </authorList>
    </citation>
    <scope>NUCLEOTIDE SEQUENCE [LARGE SCALE GENOMIC DNA]</scope>
    <source>
        <strain evidence="1 2">1E1</strain>
    </source>
</reference>
<dbReference type="EMBL" id="JAUZVY010000002">
    <property type="protein sequence ID" value="MDP4528883.1"/>
    <property type="molecule type" value="Genomic_DNA"/>
</dbReference>
<evidence type="ECO:0000313" key="2">
    <source>
        <dbReference type="Proteomes" id="UP001236258"/>
    </source>
</evidence>
<proteinExistence type="predicted"/>
<name>A0ABT9GPJ6_9GAMM</name>
<evidence type="ECO:0008006" key="3">
    <source>
        <dbReference type="Google" id="ProtNLM"/>
    </source>
</evidence>
<evidence type="ECO:0000313" key="1">
    <source>
        <dbReference type="EMBL" id="MDP4528883.1"/>
    </source>
</evidence>
<gene>
    <name evidence="1" type="ORF">Q3O59_07535</name>
</gene>
<accession>A0ABT9GPJ6</accession>
<dbReference type="Proteomes" id="UP001236258">
    <property type="component" value="Unassembled WGS sequence"/>
</dbReference>
<sequence>MADKDLLVLVGAGASFGQHDKFRPPLGARLAEHLRRKDSRFSAIENFTKVECGEDFEEWISKIGNCPEAFTGSVAVVSHFFRQFKQVHKRSRYYDLISIIGAKNIQRASFVSLNYESLLEIALRRNGYILDWGSSSIKGDRFNSSKEGEKVPFYKPHGSAHFIALLGSGPATPQATTLDLTSKIHMETDVMDPTSMVFHENVLSVISAYEAEKRNPFNNPFVDEIRESTQKAAKSAKTLLVIGVRYIPKDAFLPKVFGSAFKSGLQIGYIGSLADFEGYKAEFESEDVVVSHLGEYFDGSSLQRIEEFLECTM</sequence>
<comment type="caution">
    <text evidence="1">The sequence shown here is derived from an EMBL/GenBank/DDBJ whole genome shotgun (WGS) entry which is preliminary data.</text>
</comment>
<keyword evidence="2" id="KW-1185">Reference proteome</keyword>